<dbReference type="PROSITE" id="PS51007">
    <property type="entry name" value="CYTC"/>
    <property type="match status" value="2"/>
</dbReference>
<dbReference type="Pfam" id="PF00034">
    <property type="entry name" value="Cytochrom_C"/>
    <property type="match status" value="2"/>
</dbReference>
<keyword evidence="7 9" id="KW-0408">Iron</keyword>
<protein>
    <submittedName>
        <fullName evidence="12">C-type cytochrome</fullName>
    </submittedName>
</protein>
<dbReference type="InterPro" id="IPR050597">
    <property type="entry name" value="Cytochrome_c_Oxidase_Subunit"/>
</dbReference>
<keyword evidence="10" id="KW-0732">Signal</keyword>
<dbReference type="AlphaFoldDB" id="A0A940Y8T0"/>
<dbReference type="InterPro" id="IPR024167">
    <property type="entry name" value="Cytochrome_c4-like"/>
</dbReference>
<dbReference type="PANTHER" id="PTHR33751">
    <property type="entry name" value="CBB3-TYPE CYTOCHROME C OXIDASE SUBUNIT FIXP"/>
    <property type="match status" value="1"/>
</dbReference>
<dbReference type="InterPro" id="IPR009056">
    <property type="entry name" value="Cyt_c-like_dom"/>
</dbReference>
<accession>A0A940Y8T0</accession>
<keyword evidence="4 9" id="KW-0479">Metal-binding</keyword>
<evidence type="ECO:0000256" key="4">
    <source>
        <dbReference type="ARBA" id="ARBA00022723"/>
    </source>
</evidence>
<keyword evidence="13" id="KW-1185">Reference proteome</keyword>
<comment type="caution">
    <text evidence="12">The sequence shown here is derived from an EMBL/GenBank/DDBJ whole genome shotgun (WGS) entry which is preliminary data.</text>
</comment>
<evidence type="ECO:0000256" key="9">
    <source>
        <dbReference type="PIRSR" id="PIRSR000005-2"/>
    </source>
</evidence>
<feature type="domain" description="Cytochrome c" evidence="11">
    <location>
        <begin position="35"/>
        <end position="113"/>
    </location>
</feature>
<name>A0A940Y8T0_9BURK</name>
<feature type="binding site" description="covalent" evidence="8">
    <location>
        <position position="47"/>
    </location>
    <ligand>
        <name>heme c</name>
        <dbReference type="ChEBI" id="CHEBI:61717"/>
        <label>1</label>
    </ligand>
</feature>
<evidence type="ECO:0000259" key="11">
    <source>
        <dbReference type="PROSITE" id="PS51007"/>
    </source>
</evidence>
<dbReference type="GO" id="GO:0005506">
    <property type="term" value="F:iron ion binding"/>
    <property type="evidence" value="ECO:0007669"/>
    <property type="project" value="InterPro"/>
</dbReference>
<dbReference type="InterPro" id="IPR036909">
    <property type="entry name" value="Cyt_c-like_dom_sf"/>
</dbReference>
<keyword evidence="6" id="KW-0249">Electron transport</keyword>
<evidence type="ECO:0000256" key="8">
    <source>
        <dbReference type="PIRSR" id="PIRSR000005-1"/>
    </source>
</evidence>
<evidence type="ECO:0000256" key="5">
    <source>
        <dbReference type="ARBA" id="ARBA00022764"/>
    </source>
</evidence>
<keyword evidence="2" id="KW-0813">Transport</keyword>
<feature type="binding site" description="axial binding residue" evidence="9">
    <location>
        <position position="90"/>
    </location>
    <ligand>
        <name>heme c</name>
        <dbReference type="ChEBI" id="CHEBI:61717"/>
        <label>1</label>
    </ligand>
    <ligandPart>
        <name>Fe</name>
        <dbReference type="ChEBI" id="CHEBI:18248"/>
    </ligandPart>
</feature>
<feature type="chain" id="PRO_5037934622" evidence="10">
    <location>
        <begin position="28"/>
        <end position="204"/>
    </location>
</feature>
<proteinExistence type="predicted"/>
<keyword evidence="5" id="KW-0574">Periplasm</keyword>
<evidence type="ECO:0000256" key="10">
    <source>
        <dbReference type="SAM" id="SignalP"/>
    </source>
</evidence>
<reference evidence="12 13" key="1">
    <citation type="submission" date="2021-04" db="EMBL/GenBank/DDBJ databases">
        <title>The genome sequence of Ideonella sp. 3Y2.</title>
        <authorList>
            <person name="Liu Y."/>
        </authorList>
    </citation>
    <scope>NUCLEOTIDE SEQUENCE [LARGE SCALE GENOMIC DNA]</scope>
    <source>
        <strain evidence="12 13">3Y2</strain>
    </source>
</reference>
<feature type="binding site" description="axial binding residue" evidence="9">
    <location>
        <position position="141"/>
    </location>
    <ligand>
        <name>heme c</name>
        <dbReference type="ChEBI" id="CHEBI:61717"/>
        <label>2</label>
    </ligand>
    <ligandPart>
        <name>Fe</name>
        <dbReference type="ChEBI" id="CHEBI:18248"/>
    </ligandPart>
</feature>
<dbReference type="PIRSF" id="PIRSF000005">
    <property type="entry name" value="Cytochrome_c4"/>
    <property type="match status" value="1"/>
</dbReference>
<organism evidence="12 13">
    <name type="scientific">Ideonella alba</name>
    <dbReference type="NCBI Taxonomy" id="2824118"/>
    <lineage>
        <taxon>Bacteria</taxon>
        <taxon>Pseudomonadati</taxon>
        <taxon>Pseudomonadota</taxon>
        <taxon>Betaproteobacteria</taxon>
        <taxon>Burkholderiales</taxon>
        <taxon>Sphaerotilaceae</taxon>
        <taxon>Ideonella</taxon>
    </lineage>
</organism>
<gene>
    <name evidence="12" type="ORF">KAK03_09660</name>
</gene>
<feature type="binding site" description="axial binding residue" evidence="9">
    <location>
        <position position="51"/>
    </location>
    <ligand>
        <name>heme c</name>
        <dbReference type="ChEBI" id="CHEBI:61717"/>
        <label>1</label>
    </ligand>
    <ligandPart>
        <name>Fe</name>
        <dbReference type="ChEBI" id="CHEBI:18248"/>
    </ligandPart>
</feature>
<dbReference type="GO" id="GO:0009055">
    <property type="term" value="F:electron transfer activity"/>
    <property type="evidence" value="ECO:0007669"/>
    <property type="project" value="InterPro"/>
</dbReference>
<dbReference type="PANTHER" id="PTHR33751:SF9">
    <property type="entry name" value="CYTOCHROME C4"/>
    <property type="match status" value="1"/>
</dbReference>
<evidence type="ECO:0000256" key="6">
    <source>
        <dbReference type="ARBA" id="ARBA00022982"/>
    </source>
</evidence>
<keyword evidence="3 8" id="KW-0349">Heme</keyword>
<dbReference type="SUPFAM" id="SSF46626">
    <property type="entry name" value="Cytochrome c"/>
    <property type="match status" value="2"/>
</dbReference>
<sequence length="204" mass="21785">MSRWDTRALRRCALGLFACLAAASAPGQTPAPDAKALERGARLIGFCANCHGANGNSTAPEIPNLAGQNPAYLDEQMRRFIDGRRKDPFMSGLIKAMSPAERADAVAYLAAQTMQPSAPPAPAAQVAEGRAYYGKVCFRCHGEQARGDATVPRLAGQQPGYVVKSLKRYRDGTGERLEPVMAANTKMMSDAQIQAVAAYVASLR</sequence>
<dbReference type="RefSeq" id="WP_210853755.1">
    <property type="nucleotide sequence ID" value="NZ_JAGQDD010000005.1"/>
</dbReference>
<feature type="binding site" description="covalent" evidence="8">
    <location>
        <position position="140"/>
    </location>
    <ligand>
        <name>heme c</name>
        <dbReference type="ChEBI" id="CHEBI:61717"/>
        <label>2</label>
    </ligand>
</feature>
<comment type="PTM">
    <text evidence="8">Binds 2 heme c groups covalently per subunit.</text>
</comment>
<feature type="binding site" description="covalent" evidence="8">
    <location>
        <position position="50"/>
    </location>
    <ligand>
        <name>heme c</name>
        <dbReference type="ChEBI" id="CHEBI:61717"/>
        <label>1</label>
    </ligand>
</feature>
<feature type="domain" description="Cytochrome c" evidence="11">
    <location>
        <begin position="124"/>
        <end position="204"/>
    </location>
</feature>
<dbReference type="GO" id="GO:0020037">
    <property type="term" value="F:heme binding"/>
    <property type="evidence" value="ECO:0007669"/>
    <property type="project" value="InterPro"/>
</dbReference>
<evidence type="ECO:0000256" key="7">
    <source>
        <dbReference type="ARBA" id="ARBA00023004"/>
    </source>
</evidence>
<evidence type="ECO:0000256" key="1">
    <source>
        <dbReference type="ARBA" id="ARBA00004418"/>
    </source>
</evidence>
<dbReference type="Proteomes" id="UP000676246">
    <property type="component" value="Unassembled WGS sequence"/>
</dbReference>
<dbReference type="EMBL" id="JAGQDD010000005">
    <property type="protein sequence ID" value="MBQ0930756.1"/>
    <property type="molecule type" value="Genomic_DNA"/>
</dbReference>
<comment type="subcellular location">
    <subcellularLocation>
        <location evidence="1">Periplasm</location>
    </subcellularLocation>
</comment>
<feature type="binding site" description="covalent" evidence="8">
    <location>
        <position position="137"/>
    </location>
    <ligand>
        <name>heme c</name>
        <dbReference type="ChEBI" id="CHEBI:61717"/>
        <label>2</label>
    </ligand>
</feature>
<feature type="binding site" description="axial binding residue" evidence="9">
    <location>
        <position position="181"/>
    </location>
    <ligand>
        <name>heme c</name>
        <dbReference type="ChEBI" id="CHEBI:61717"/>
        <label>2</label>
    </ligand>
    <ligandPart>
        <name>Fe</name>
        <dbReference type="ChEBI" id="CHEBI:18248"/>
    </ligandPart>
</feature>
<evidence type="ECO:0000313" key="13">
    <source>
        <dbReference type="Proteomes" id="UP000676246"/>
    </source>
</evidence>
<feature type="signal peptide" evidence="10">
    <location>
        <begin position="1"/>
        <end position="27"/>
    </location>
</feature>
<dbReference type="GO" id="GO:0042597">
    <property type="term" value="C:periplasmic space"/>
    <property type="evidence" value="ECO:0007669"/>
    <property type="project" value="UniProtKB-SubCell"/>
</dbReference>
<dbReference type="Gene3D" id="1.10.760.10">
    <property type="entry name" value="Cytochrome c-like domain"/>
    <property type="match status" value="2"/>
</dbReference>
<evidence type="ECO:0000256" key="3">
    <source>
        <dbReference type="ARBA" id="ARBA00022617"/>
    </source>
</evidence>
<evidence type="ECO:0000313" key="12">
    <source>
        <dbReference type="EMBL" id="MBQ0930756.1"/>
    </source>
</evidence>
<evidence type="ECO:0000256" key="2">
    <source>
        <dbReference type="ARBA" id="ARBA00022448"/>
    </source>
</evidence>